<dbReference type="InterPro" id="IPR032763">
    <property type="entry name" value="RIC3_N"/>
</dbReference>
<evidence type="ECO:0000313" key="10">
    <source>
        <dbReference type="EMBL" id="KAL3841384.1"/>
    </source>
</evidence>
<evidence type="ECO:0000259" key="9">
    <source>
        <dbReference type="Pfam" id="PF15361"/>
    </source>
</evidence>
<comment type="subcellular location">
    <subcellularLocation>
        <location evidence="1">Endoplasmic reticulum membrane</location>
    </subcellularLocation>
</comment>
<feature type="region of interest" description="Disordered" evidence="7">
    <location>
        <begin position="180"/>
        <end position="302"/>
    </location>
</feature>
<feature type="domain" description="Resistance to inhibitors of cholinesterase protein 3 N-terminal" evidence="9">
    <location>
        <begin position="15"/>
        <end position="170"/>
    </location>
</feature>
<organism evidence="10 11">
    <name type="scientific">Sinanodonta woodiana</name>
    <name type="common">Chinese pond mussel</name>
    <name type="synonym">Anodonta woodiana</name>
    <dbReference type="NCBI Taxonomy" id="1069815"/>
    <lineage>
        <taxon>Eukaryota</taxon>
        <taxon>Metazoa</taxon>
        <taxon>Spiralia</taxon>
        <taxon>Lophotrochozoa</taxon>
        <taxon>Mollusca</taxon>
        <taxon>Bivalvia</taxon>
        <taxon>Autobranchia</taxon>
        <taxon>Heteroconchia</taxon>
        <taxon>Palaeoheterodonta</taxon>
        <taxon>Unionida</taxon>
        <taxon>Unionoidea</taxon>
        <taxon>Unionidae</taxon>
        <taxon>Unioninae</taxon>
        <taxon>Sinanodonta</taxon>
    </lineage>
</organism>
<evidence type="ECO:0000256" key="3">
    <source>
        <dbReference type="ARBA" id="ARBA00022692"/>
    </source>
</evidence>
<keyword evidence="11" id="KW-1185">Reference proteome</keyword>
<protein>
    <recommendedName>
        <fullName evidence="9">Resistance to inhibitors of cholinesterase protein 3 N-terminal domain-containing protein</fullName>
    </recommendedName>
</protein>
<dbReference type="PANTHER" id="PTHR21723:SF3">
    <property type="entry name" value="PROTEIN RIC-3"/>
    <property type="match status" value="1"/>
</dbReference>
<dbReference type="PROSITE" id="PS51257">
    <property type="entry name" value="PROKAR_LIPOPROTEIN"/>
    <property type="match status" value="1"/>
</dbReference>
<feature type="compositionally biased region" description="Polar residues" evidence="7">
    <location>
        <begin position="208"/>
        <end position="219"/>
    </location>
</feature>
<proteinExistence type="inferred from homology"/>
<name>A0ABD3TW56_SINWO</name>
<feature type="transmembrane region" description="Helical" evidence="8">
    <location>
        <begin position="98"/>
        <end position="121"/>
    </location>
</feature>
<feature type="transmembrane region" description="Helical" evidence="8">
    <location>
        <begin position="6"/>
        <end position="24"/>
    </location>
</feature>
<accession>A0ABD3TW56</accession>
<dbReference type="InterPro" id="IPR026160">
    <property type="entry name" value="Ric3"/>
</dbReference>
<reference evidence="10 11" key="1">
    <citation type="submission" date="2024-11" db="EMBL/GenBank/DDBJ databases">
        <title>Chromosome-level genome assembly of the freshwater bivalve Anodonta woodiana.</title>
        <authorList>
            <person name="Chen X."/>
        </authorList>
    </citation>
    <scope>NUCLEOTIDE SEQUENCE [LARGE SCALE GENOMIC DNA]</scope>
    <source>
        <strain evidence="10">MN2024</strain>
        <tissue evidence="10">Gills</tissue>
    </source>
</reference>
<dbReference type="GO" id="GO:0005789">
    <property type="term" value="C:endoplasmic reticulum membrane"/>
    <property type="evidence" value="ECO:0007669"/>
    <property type="project" value="UniProtKB-SubCell"/>
</dbReference>
<comment type="caution">
    <text evidence="10">The sequence shown here is derived from an EMBL/GenBank/DDBJ whole genome shotgun (WGS) entry which is preliminary data.</text>
</comment>
<dbReference type="AlphaFoldDB" id="A0ABD3TW56"/>
<evidence type="ECO:0000256" key="5">
    <source>
        <dbReference type="ARBA" id="ARBA00022989"/>
    </source>
</evidence>
<evidence type="ECO:0000256" key="8">
    <source>
        <dbReference type="SAM" id="Phobius"/>
    </source>
</evidence>
<sequence>MEIAHIRIVAVGLIVIGCFSYLYPKLLHPVVLSMLGMQTNEQASNARMPFIPHGGQQKVPANPGDHEGIKQHMKTGPHPGLRAAAAEMQSKQAKSGRGGMMGIVLPMYAVGIVLYLMYTLFKVFGKKKDSKTSDQYSPTHGYRETEEEDEMLQLQERLAETEAQMTKILQAMQAVQQKVKRVAEPEGQPSEEMLETKKEKDANLCTGDDSNGSASSTESYEMVNKPDKENGNEGSSVLVETLHPEAVDQNLNTVQMAQENEKDEDTPNEEKNEVLLKEKDDSEDQEESSVRRRKLQPVDSNP</sequence>
<feature type="compositionally biased region" description="Polar residues" evidence="7">
    <location>
        <begin position="249"/>
        <end position="258"/>
    </location>
</feature>
<keyword evidence="3 8" id="KW-0812">Transmembrane</keyword>
<feature type="region of interest" description="Disordered" evidence="7">
    <location>
        <begin position="129"/>
        <end position="148"/>
    </location>
</feature>
<dbReference type="PANTHER" id="PTHR21723">
    <property type="entry name" value="RESISTANCE TO INHIBITORS OF CHOLINESTERASE PROTEIN 3 RIC3"/>
    <property type="match status" value="1"/>
</dbReference>
<feature type="compositionally biased region" description="Basic and acidic residues" evidence="7">
    <location>
        <begin position="268"/>
        <end position="280"/>
    </location>
</feature>
<evidence type="ECO:0000256" key="7">
    <source>
        <dbReference type="SAM" id="MobiDB-lite"/>
    </source>
</evidence>
<dbReference type="EMBL" id="JBJQND010000017">
    <property type="protein sequence ID" value="KAL3841384.1"/>
    <property type="molecule type" value="Genomic_DNA"/>
</dbReference>
<keyword evidence="4" id="KW-0256">Endoplasmic reticulum</keyword>
<keyword evidence="5 8" id="KW-1133">Transmembrane helix</keyword>
<evidence type="ECO:0000256" key="1">
    <source>
        <dbReference type="ARBA" id="ARBA00004586"/>
    </source>
</evidence>
<gene>
    <name evidence="10" type="ORF">ACJMK2_019538</name>
</gene>
<evidence type="ECO:0000256" key="2">
    <source>
        <dbReference type="ARBA" id="ARBA00008538"/>
    </source>
</evidence>
<dbReference type="Proteomes" id="UP001634394">
    <property type="component" value="Unassembled WGS sequence"/>
</dbReference>
<dbReference type="Pfam" id="PF15361">
    <property type="entry name" value="RIC3"/>
    <property type="match status" value="1"/>
</dbReference>
<keyword evidence="6 8" id="KW-0472">Membrane</keyword>
<evidence type="ECO:0000313" key="11">
    <source>
        <dbReference type="Proteomes" id="UP001634394"/>
    </source>
</evidence>
<comment type="similarity">
    <text evidence="2">Belongs to the ric-3 family.</text>
</comment>
<evidence type="ECO:0000256" key="6">
    <source>
        <dbReference type="ARBA" id="ARBA00023136"/>
    </source>
</evidence>
<evidence type="ECO:0000256" key="4">
    <source>
        <dbReference type="ARBA" id="ARBA00022824"/>
    </source>
</evidence>